<keyword evidence="1" id="KW-0597">Phosphoprotein</keyword>
<keyword evidence="3" id="KW-0540">Nuclease</keyword>
<dbReference type="PANTHER" id="PTHR34139">
    <property type="entry name" value="UPF0331 PROTEIN MJ0127"/>
    <property type="match status" value="1"/>
</dbReference>
<accession>A0A4R5UMJ7</accession>
<dbReference type="Proteomes" id="UP000295238">
    <property type="component" value="Unassembled WGS sequence"/>
</dbReference>
<keyword evidence="4" id="KW-0547">Nucleotide-binding</keyword>
<protein>
    <submittedName>
        <fullName evidence="6">DUF86 domain-containing protein</fullName>
    </submittedName>
</protein>
<name>A0A4R5UMJ7_9HYPH</name>
<dbReference type="GO" id="GO:0000166">
    <property type="term" value="F:nucleotide binding"/>
    <property type="evidence" value="ECO:0007669"/>
    <property type="project" value="UniProtKB-KW"/>
</dbReference>
<dbReference type="GO" id="GO:0016787">
    <property type="term" value="F:hydrolase activity"/>
    <property type="evidence" value="ECO:0007669"/>
    <property type="project" value="UniProtKB-KW"/>
</dbReference>
<dbReference type="GO" id="GO:0110001">
    <property type="term" value="C:toxin-antitoxin complex"/>
    <property type="evidence" value="ECO:0007669"/>
    <property type="project" value="InterPro"/>
</dbReference>
<evidence type="ECO:0000256" key="4">
    <source>
        <dbReference type="ARBA" id="ARBA00022741"/>
    </source>
</evidence>
<dbReference type="GO" id="GO:0004540">
    <property type="term" value="F:RNA nuclease activity"/>
    <property type="evidence" value="ECO:0007669"/>
    <property type="project" value="InterPro"/>
</dbReference>
<keyword evidence="2" id="KW-1277">Toxin-antitoxin system</keyword>
<sequence>MTNTDRLKIYIDQMRTAALRAREFVEQMSNEEFLDDVRTQMAVGMAFVLIGEAASRIMTHYPDFPIEHPEILWTQIKGMRNFVVHDYYKTELPILLGTVRTSLQALVSDLDALRNIHAQGE</sequence>
<reference evidence="6 7" key="1">
    <citation type="submission" date="2019-03" db="EMBL/GenBank/DDBJ databases">
        <title>Rhizobium sp. nov., an bacterium isolated from biocrust in Mu Us Desert.</title>
        <authorList>
            <person name="Lixiong L."/>
        </authorList>
    </citation>
    <scope>NUCLEOTIDE SEQUENCE [LARGE SCALE GENOMIC DNA]</scope>
    <source>
        <strain evidence="6 7">SPY-1</strain>
    </source>
</reference>
<dbReference type="InterPro" id="IPR051813">
    <property type="entry name" value="HepT_RNase_toxin"/>
</dbReference>
<proteinExistence type="predicted"/>
<evidence type="ECO:0000256" key="2">
    <source>
        <dbReference type="ARBA" id="ARBA00022649"/>
    </source>
</evidence>
<evidence type="ECO:0000313" key="6">
    <source>
        <dbReference type="EMBL" id="TDK39112.1"/>
    </source>
</evidence>
<dbReference type="EMBL" id="SMTL01000001">
    <property type="protein sequence ID" value="TDK39112.1"/>
    <property type="molecule type" value="Genomic_DNA"/>
</dbReference>
<dbReference type="RefSeq" id="WP_133314561.1">
    <property type="nucleotide sequence ID" value="NZ_SMTL01000001.1"/>
</dbReference>
<keyword evidence="5" id="KW-0378">Hydrolase</keyword>
<organism evidence="6 7">
    <name type="scientific">Rhizobium deserti</name>
    <dbReference type="NCBI Taxonomy" id="2547961"/>
    <lineage>
        <taxon>Bacteria</taxon>
        <taxon>Pseudomonadati</taxon>
        <taxon>Pseudomonadota</taxon>
        <taxon>Alphaproteobacteria</taxon>
        <taxon>Hyphomicrobiales</taxon>
        <taxon>Rhizobiaceae</taxon>
        <taxon>Rhizobium/Agrobacterium group</taxon>
        <taxon>Rhizobium</taxon>
    </lineage>
</organism>
<evidence type="ECO:0000256" key="3">
    <source>
        <dbReference type="ARBA" id="ARBA00022722"/>
    </source>
</evidence>
<dbReference type="OrthoDB" id="4829434at2"/>
<dbReference type="Pfam" id="PF01934">
    <property type="entry name" value="HepT-like"/>
    <property type="match status" value="1"/>
</dbReference>
<keyword evidence="7" id="KW-1185">Reference proteome</keyword>
<dbReference type="AlphaFoldDB" id="A0A4R5UMJ7"/>
<dbReference type="PANTHER" id="PTHR34139:SF1">
    <property type="entry name" value="RNASE MJ1380-RELATED"/>
    <property type="match status" value="1"/>
</dbReference>
<evidence type="ECO:0000256" key="1">
    <source>
        <dbReference type="ARBA" id="ARBA00022553"/>
    </source>
</evidence>
<evidence type="ECO:0000256" key="5">
    <source>
        <dbReference type="ARBA" id="ARBA00022801"/>
    </source>
</evidence>
<dbReference type="InterPro" id="IPR008201">
    <property type="entry name" value="HepT-like"/>
</dbReference>
<evidence type="ECO:0000313" key="7">
    <source>
        <dbReference type="Proteomes" id="UP000295238"/>
    </source>
</evidence>
<gene>
    <name evidence="6" type="ORF">E2F50_02970</name>
</gene>
<comment type="caution">
    <text evidence="6">The sequence shown here is derived from an EMBL/GenBank/DDBJ whole genome shotgun (WGS) entry which is preliminary data.</text>
</comment>